<comment type="caution">
    <text evidence="13">The sequence shown here is derived from an EMBL/GenBank/DDBJ whole genome shotgun (WGS) entry which is preliminary data.</text>
</comment>
<comment type="catalytic activity">
    <reaction evidence="6 9 10">
        <text>4-methyl-5-(2-phosphooxyethyl)-thiazole + 4-amino-2-methyl-5-(diphosphooxymethyl)pyrimidine + H(+) = thiamine phosphate + diphosphate</text>
        <dbReference type="Rhea" id="RHEA:22328"/>
        <dbReference type="ChEBI" id="CHEBI:15378"/>
        <dbReference type="ChEBI" id="CHEBI:33019"/>
        <dbReference type="ChEBI" id="CHEBI:37575"/>
        <dbReference type="ChEBI" id="CHEBI:57841"/>
        <dbReference type="ChEBI" id="CHEBI:58296"/>
        <dbReference type="EC" id="2.5.1.3"/>
    </reaction>
</comment>
<feature type="binding site" evidence="9">
    <location>
        <position position="71"/>
    </location>
    <ligand>
        <name>Mg(2+)</name>
        <dbReference type="ChEBI" id="CHEBI:18420"/>
    </ligand>
</feature>
<dbReference type="AlphaFoldDB" id="A0A162MX61"/>
<proteinExistence type="inferred from homology"/>
<evidence type="ECO:0000259" key="12">
    <source>
        <dbReference type="Pfam" id="PF02581"/>
    </source>
</evidence>
<dbReference type="Gene3D" id="3.20.20.70">
    <property type="entry name" value="Aldolase class I"/>
    <property type="match status" value="1"/>
</dbReference>
<dbReference type="Pfam" id="PF02581">
    <property type="entry name" value="TMP-TENI"/>
    <property type="match status" value="1"/>
</dbReference>
<comment type="catalytic activity">
    <reaction evidence="7 9 10">
        <text>2-(2-carboxy-4-methylthiazol-5-yl)ethyl phosphate + 4-amino-2-methyl-5-(diphosphooxymethyl)pyrimidine + 2 H(+) = thiamine phosphate + CO2 + diphosphate</text>
        <dbReference type="Rhea" id="RHEA:47848"/>
        <dbReference type="ChEBI" id="CHEBI:15378"/>
        <dbReference type="ChEBI" id="CHEBI:16526"/>
        <dbReference type="ChEBI" id="CHEBI:33019"/>
        <dbReference type="ChEBI" id="CHEBI:37575"/>
        <dbReference type="ChEBI" id="CHEBI:57841"/>
        <dbReference type="ChEBI" id="CHEBI:62890"/>
        <dbReference type="EC" id="2.5.1.3"/>
    </reaction>
</comment>
<dbReference type="RefSeq" id="WP_187694805.1">
    <property type="nucleotide sequence ID" value="NZ_LOHZ01000019.1"/>
</dbReference>
<comment type="similarity">
    <text evidence="9 10">Belongs to the thiamine-phosphate synthase family.</text>
</comment>
<dbReference type="InterPro" id="IPR034291">
    <property type="entry name" value="TMP_synthase"/>
</dbReference>
<feature type="binding site" evidence="9">
    <location>
        <begin position="185"/>
        <end position="186"/>
    </location>
    <ligand>
        <name>2-[(2R,5Z)-2-carboxy-4-methylthiazol-5(2H)-ylidene]ethyl phosphate</name>
        <dbReference type="ChEBI" id="CHEBI:62899"/>
    </ligand>
</feature>
<evidence type="ECO:0000256" key="3">
    <source>
        <dbReference type="ARBA" id="ARBA00022723"/>
    </source>
</evidence>
<comment type="function">
    <text evidence="9">Condenses 4-methyl-5-(beta-hydroxyethyl)thiazole monophosphate (THZ-P) and 2-methyl-4-amino-5-hydroxymethyl pyrimidine pyrophosphate (HMP-PP) to form thiamine monophosphate (TMP).</text>
</comment>
<evidence type="ECO:0000256" key="8">
    <source>
        <dbReference type="ARBA" id="ARBA00047883"/>
    </source>
</evidence>
<dbReference type="InterPro" id="IPR022998">
    <property type="entry name" value="ThiamineP_synth_TenI"/>
</dbReference>
<dbReference type="GO" id="GO:0000287">
    <property type="term" value="F:magnesium ion binding"/>
    <property type="evidence" value="ECO:0007669"/>
    <property type="project" value="UniProtKB-UniRule"/>
</dbReference>
<name>A0A162MX61_9FIRM</name>
<keyword evidence="2 9" id="KW-0808">Transferase</keyword>
<feature type="binding site" evidence="9">
    <location>
        <begin position="38"/>
        <end position="42"/>
    </location>
    <ligand>
        <name>4-amino-2-methyl-5-(diphosphooxymethyl)pyrimidine</name>
        <dbReference type="ChEBI" id="CHEBI:57841"/>
    </ligand>
</feature>
<keyword evidence="5 9" id="KW-0784">Thiamine biosynthesis</keyword>
<dbReference type="UniPathway" id="UPA00060">
    <property type="reaction ID" value="UER00141"/>
</dbReference>
<dbReference type="InterPro" id="IPR013785">
    <property type="entry name" value="Aldolase_TIM"/>
</dbReference>
<dbReference type="GO" id="GO:0009228">
    <property type="term" value="P:thiamine biosynthetic process"/>
    <property type="evidence" value="ECO:0007669"/>
    <property type="project" value="UniProtKB-KW"/>
</dbReference>
<accession>A0A162MX61</accession>
<keyword evidence="3 9" id="KW-0479">Metal-binding</keyword>
<dbReference type="FunFam" id="3.20.20.70:FF:000096">
    <property type="entry name" value="Thiamine-phosphate synthase"/>
    <property type="match status" value="1"/>
</dbReference>
<dbReference type="SUPFAM" id="SSF51391">
    <property type="entry name" value="Thiamin phosphate synthase"/>
    <property type="match status" value="1"/>
</dbReference>
<comment type="cofactor">
    <cofactor evidence="9">
        <name>Mg(2+)</name>
        <dbReference type="ChEBI" id="CHEBI:18420"/>
    </cofactor>
    <text evidence="9">Binds 1 Mg(2+) ion per subunit.</text>
</comment>
<evidence type="ECO:0000313" key="14">
    <source>
        <dbReference type="Proteomes" id="UP000075737"/>
    </source>
</evidence>
<dbReference type="NCBIfam" id="TIGR00693">
    <property type="entry name" value="thiE"/>
    <property type="match status" value="1"/>
</dbReference>
<reference evidence="13 14" key="1">
    <citation type="submission" date="2015-12" db="EMBL/GenBank/DDBJ databases">
        <title>Draft genome of Thermovenabulum gondwanense isolated from a red thermophilic microbial mat colonisisng an outflow channel of a bore well.</title>
        <authorList>
            <person name="Patel B.K."/>
        </authorList>
    </citation>
    <scope>NUCLEOTIDE SEQUENCE [LARGE SCALE GENOMIC DNA]</scope>
    <source>
        <strain evidence="13 14">R270</strain>
    </source>
</reference>
<organism evidence="13 14">
    <name type="scientific">Thermovenabulum gondwanense</name>
    <dbReference type="NCBI Taxonomy" id="520767"/>
    <lineage>
        <taxon>Bacteria</taxon>
        <taxon>Bacillati</taxon>
        <taxon>Bacillota</taxon>
        <taxon>Clostridia</taxon>
        <taxon>Thermosediminibacterales</taxon>
        <taxon>Thermosediminibacteraceae</taxon>
        <taxon>Thermovenabulum</taxon>
    </lineage>
</organism>
<feature type="binding site" evidence="9">
    <location>
        <position position="90"/>
    </location>
    <ligand>
        <name>Mg(2+)</name>
        <dbReference type="ChEBI" id="CHEBI:18420"/>
    </ligand>
</feature>
<feature type="binding site" evidence="9">
    <location>
        <begin position="135"/>
        <end position="137"/>
    </location>
    <ligand>
        <name>2-[(2R,5Z)-2-carboxy-4-methylthiazol-5(2H)-ylidene]ethyl phosphate</name>
        <dbReference type="ChEBI" id="CHEBI:62899"/>
    </ligand>
</feature>
<dbReference type="HAMAP" id="MF_00097">
    <property type="entry name" value="TMP_synthase"/>
    <property type="match status" value="1"/>
</dbReference>
<dbReference type="CDD" id="cd00564">
    <property type="entry name" value="TMP_TenI"/>
    <property type="match status" value="1"/>
</dbReference>
<feature type="binding site" evidence="9">
    <location>
        <position position="109"/>
    </location>
    <ligand>
        <name>4-amino-2-methyl-5-(diphosphooxymethyl)pyrimidine</name>
        <dbReference type="ChEBI" id="CHEBI:57841"/>
    </ligand>
</feature>
<dbReference type="Proteomes" id="UP000075737">
    <property type="component" value="Unassembled WGS sequence"/>
</dbReference>
<evidence type="ECO:0000256" key="4">
    <source>
        <dbReference type="ARBA" id="ARBA00022842"/>
    </source>
</evidence>
<dbReference type="GO" id="GO:0005737">
    <property type="term" value="C:cytoplasm"/>
    <property type="evidence" value="ECO:0007669"/>
    <property type="project" value="TreeGrafter"/>
</dbReference>
<dbReference type="PANTHER" id="PTHR20857">
    <property type="entry name" value="THIAMINE-PHOSPHATE PYROPHOSPHORYLASE"/>
    <property type="match status" value="1"/>
</dbReference>
<gene>
    <name evidence="9 13" type="primary">thiE</name>
    <name evidence="13" type="ORF">ATZ99_03740</name>
</gene>
<dbReference type="EC" id="2.5.1.3" evidence="9"/>
<feature type="binding site" evidence="9">
    <location>
        <position position="165"/>
    </location>
    <ligand>
        <name>2-[(2R,5Z)-2-carboxy-4-methylthiazol-5(2H)-ylidene]ethyl phosphate</name>
        <dbReference type="ChEBI" id="CHEBI:62899"/>
    </ligand>
</feature>
<dbReference type="GO" id="GO:0009229">
    <property type="term" value="P:thiamine diphosphate biosynthetic process"/>
    <property type="evidence" value="ECO:0007669"/>
    <property type="project" value="UniProtKB-UniRule"/>
</dbReference>
<protein>
    <recommendedName>
        <fullName evidence="9">Thiamine-phosphate synthase</fullName>
        <shortName evidence="9">TP synthase</shortName>
        <shortName evidence="9">TPS</shortName>
        <ecNumber evidence="9">2.5.1.3</ecNumber>
    </recommendedName>
    <alternativeName>
        <fullName evidence="9">Thiamine-phosphate pyrophosphorylase</fullName>
        <shortName evidence="9">TMP pyrophosphorylase</shortName>
        <shortName evidence="9">TMP-PPase</shortName>
    </alternativeName>
</protein>
<evidence type="ECO:0000256" key="1">
    <source>
        <dbReference type="ARBA" id="ARBA00005165"/>
    </source>
</evidence>
<evidence type="ECO:0000256" key="9">
    <source>
        <dbReference type="HAMAP-Rule" id="MF_00097"/>
    </source>
</evidence>
<dbReference type="EMBL" id="LOHZ01000019">
    <property type="protein sequence ID" value="KYO68063.1"/>
    <property type="molecule type" value="Genomic_DNA"/>
</dbReference>
<evidence type="ECO:0000256" key="5">
    <source>
        <dbReference type="ARBA" id="ARBA00022977"/>
    </source>
</evidence>
<feature type="binding site" evidence="9">
    <location>
        <position position="70"/>
    </location>
    <ligand>
        <name>4-amino-2-methyl-5-(diphosphooxymethyl)pyrimidine</name>
        <dbReference type="ChEBI" id="CHEBI:57841"/>
    </ligand>
</feature>
<comment type="catalytic activity">
    <reaction evidence="8 9 10">
        <text>2-[(2R,5Z)-2-carboxy-4-methylthiazol-5(2H)-ylidene]ethyl phosphate + 4-amino-2-methyl-5-(diphosphooxymethyl)pyrimidine + 2 H(+) = thiamine phosphate + CO2 + diphosphate</text>
        <dbReference type="Rhea" id="RHEA:47844"/>
        <dbReference type="ChEBI" id="CHEBI:15378"/>
        <dbReference type="ChEBI" id="CHEBI:16526"/>
        <dbReference type="ChEBI" id="CHEBI:33019"/>
        <dbReference type="ChEBI" id="CHEBI:37575"/>
        <dbReference type="ChEBI" id="CHEBI:57841"/>
        <dbReference type="ChEBI" id="CHEBI:62899"/>
        <dbReference type="EC" id="2.5.1.3"/>
    </reaction>
</comment>
<feature type="binding site" evidence="9">
    <location>
        <position position="138"/>
    </location>
    <ligand>
        <name>4-amino-2-methyl-5-(diphosphooxymethyl)pyrimidine</name>
        <dbReference type="ChEBI" id="CHEBI:57841"/>
    </ligand>
</feature>
<evidence type="ECO:0000256" key="7">
    <source>
        <dbReference type="ARBA" id="ARBA00047851"/>
    </source>
</evidence>
<dbReference type="InterPro" id="IPR036206">
    <property type="entry name" value="ThiamineP_synth_sf"/>
</dbReference>
<evidence type="ECO:0000256" key="6">
    <source>
        <dbReference type="ARBA" id="ARBA00047334"/>
    </source>
</evidence>
<evidence type="ECO:0000256" key="2">
    <source>
        <dbReference type="ARBA" id="ARBA00022679"/>
    </source>
</evidence>
<keyword evidence="14" id="KW-1185">Reference proteome</keyword>
<dbReference type="STRING" id="520767.ATZ99_03740"/>
<comment type="pathway">
    <text evidence="1 9 11">Cofactor biosynthesis; thiamine diphosphate biosynthesis; thiamine phosphate from 4-amino-2-methyl-5-diphosphomethylpyrimidine and 4-methyl-5-(2-phosphoethyl)-thiazole: step 1/1.</text>
</comment>
<dbReference type="PATRIC" id="fig|520767.4.peg.378"/>
<evidence type="ECO:0000256" key="10">
    <source>
        <dbReference type="RuleBase" id="RU003826"/>
    </source>
</evidence>
<dbReference type="PANTHER" id="PTHR20857:SF15">
    <property type="entry name" value="THIAMINE-PHOSPHATE SYNTHASE"/>
    <property type="match status" value="1"/>
</dbReference>
<evidence type="ECO:0000256" key="11">
    <source>
        <dbReference type="RuleBase" id="RU004253"/>
    </source>
</evidence>
<feature type="domain" description="Thiamine phosphate synthase/TenI" evidence="12">
    <location>
        <begin position="8"/>
        <end position="188"/>
    </location>
</feature>
<evidence type="ECO:0000313" key="13">
    <source>
        <dbReference type="EMBL" id="KYO68063.1"/>
    </source>
</evidence>
<sequence length="212" mass="23622">MRNVDYSLYLITDRTYLKGRSLFDAVEEAIRAGVTVVQLREKNISDREFYEAGLKLREITKSYDVPLIINDRVDIAIAVDADGVHLGQEELPAKVVREIIGYKKIIGVSAANFEEAKKACEDGADYVGVGAVFKTPSKKDAKYVSLETLREITEKIPIPVLAIGGIDKENIDEVLKYDIKGVCCISAILKGDIGENVRLLKDKITKKLKQIY</sequence>
<dbReference type="GO" id="GO:0004789">
    <property type="term" value="F:thiamine-phosphate diphosphorylase activity"/>
    <property type="evidence" value="ECO:0007669"/>
    <property type="project" value="UniProtKB-UniRule"/>
</dbReference>
<keyword evidence="4 9" id="KW-0460">Magnesium</keyword>